<dbReference type="Proteomes" id="UP000811365">
    <property type="component" value="Unassembled WGS sequence"/>
</dbReference>
<dbReference type="Pfam" id="PF01381">
    <property type="entry name" value="HTH_3"/>
    <property type="match status" value="1"/>
</dbReference>
<dbReference type="InterPro" id="IPR010982">
    <property type="entry name" value="Lambda_DNA-bd_dom_sf"/>
</dbReference>
<dbReference type="PANTHER" id="PTHR46558">
    <property type="entry name" value="TRACRIPTIONAL REGULATORY PROTEIN-RELATED-RELATED"/>
    <property type="match status" value="1"/>
</dbReference>
<keyword evidence="1" id="KW-0238">DNA-binding</keyword>
<evidence type="ECO:0000313" key="3">
    <source>
        <dbReference type="EMBL" id="MBS6621859.1"/>
    </source>
</evidence>
<feature type="domain" description="HTH cro/C1-type" evidence="2">
    <location>
        <begin position="18"/>
        <end position="72"/>
    </location>
</feature>
<sequence length="78" mass="8752">MSAHTKRGDTMETIHTRIVSLRKDAGLSQQQLADDLNLSRRAVSLWETGRRAPDLQSALLLADYFHTTLDHLVKGEHG</sequence>
<organism evidence="3 4">
    <name type="scientific">Faecalibacterium prausnitzii</name>
    <dbReference type="NCBI Taxonomy" id="853"/>
    <lineage>
        <taxon>Bacteria</taxon>
        <taxon>Bacillati</taxon>
        <taxon>Bacillota</taxon>
        <taxon>Clostridia</taxon>
        <taxon>Eubacteriales</taxon>
        <taxon>Oscillospiraceae</taxon>
        <taxon>Faecalibacterium</taxon>
    </lineage>
</organism>
<proteinExistence type="predicted"/>
<dbReference type="PROSITE" id="PS50943">
    <property type="entry name" value="HTH_CROC1"/>
    <property type="match status" value="1"/>
</dbReference>
<evidence type="ECO:0000256" key="1">
    <source>
        <dbReference type="ARBA" id="ARBA00023125"/>
    </source>
</evidence>
<dbReference type="Gene3D" id="1.10.260.40">
    <property type="entry name" value="lambda repressor-like DNA-binding domains"/>
    <property type="match status" value="1"/>
</dbReference>
<dbReference type="SUPFAM" id="SSF47413">
    <property type="entry name" value="lambda repressor-like DNA-binding domains"/>
    <property type="match status" value="1"/>
</dbReference>
<name>A0A9E1GK92_9FIRM</name>
<dbReference type="PANTHER" id="PTHR46558:SF13">
    <property type="entry name" value="HTH-TYPE TRANSCRIPTIONAL REGULATOR IMMR"/>
    <property type="match status" value="1"/>
</dbReference>
<dbReference type="GO" id="GO:0003677">
    <property type="term" value="F:DNA binding"/>
    <property type="evidence" value="ECO:0007669"/>
    <property type="project" value="UniProtKB-KW"/>
</dbReference>
<dbReference type="EMBL" id="JAGZYH010000021">
    <property type="protein sequence ID" value="MBS6621859.1"/>
    <property type="molecule type" value="Genomic_DNA"/>
</dbReference>
<evidence type="ECO:0000313" key="4">
    <source>
        <dbReference type="Proteomes" id="UP000811365"/>
    </source>
</evidence>
<gene>
    <name evidence="3" type="ORF">KH315_06835</name>
</gene>
<reference evidence="3" key="1">
    <citation type="submission" date="2021-02" db="EMBL/GenBank/DDBJ databases">
        <title>Infant gut strain persistence is associated with maternal origin, phylogeny, and functional potential including surface adhesion and iron acquisition.</title>
        <authorList>
            <person name="Lou Y.C."/>
        </authorList>
    </citation>
    <scope>NUCLEOTIDE SEQUENCE</scope>
    <source>
        <strain evidence="3">L2_039_000G1_dasL2_039_000G1_maxbin2.maxbin.077</strain>
    </source>
</reference>
<protein>
    <submittedName>
        <fullName evidence="3">Helix-turn-helix transcriptional regulator</fullName>
    </submittedName>
</protein>
<dbReference type="InterPro" id="IPR001387">
    <property type="entry name" value="Cro/C1-type_HTH"/>
</dbReference>
<dbReference type="SMART" id="SM00530">
    <property type="entry name" value="HTH_XRE"/>
    <property type="match status" value="1"/>
</dbReference>
<evidence type="ECO:0000259" key="2">
    <source>
        <dbReference type="PROSITE" id="PS50943"/>
    </source>
</evidence>
<accession>A0A9E1GK92</accession>
<dbReference type="AlphaFoldDB" id="A0A9E1GK92"/>
<comment type="caution">
    <text evidence="3">The sequence shown here is derived from an EMBL/GenBank/DDBJ whole genome shotgun (WGS) entry which is preliminary data.</text>
</comment>
<dbReference type="CDD" id="cd00093">
    <property type="entry name" value="HTH_XRE"/>
    <property type="match status" value="1"/>
</dbReference>